<dbReference type="HOGENOM" id="CLU_3179197_0_0_11"/>
<evidence type="ECO:0000313" key="2">
    <source>
        <dbReference type="EMBL" id="EEH65382.1"/>
    </source>
</evidence>
<organism evidence="2 3">
    <name type="scientific">Actinomyces urogenitalis DSM 15434</name>
    <dbReference type="NCBI Taxonomy" id="525246"/>
    <lineage>
        <taxon>Bacteria</taxon>
        <taxon>Bacillati</taxon>
        <taxon>Actinomycetota</taxon>
        <taxon>Actinomycetes</taxon>
        <taxon>Actinomycetales</taxon>
        <taxon>Actinomycetaceae</taxon>
        <taxon>Actinomyces</taxon>
    </lineage>
</organism>
<evidence type="ECO:0000313" key="3">
    <source>
        <dbReference type="Proteomes" id="UP000004778"/>
    </source>
</evidence>
<comment type="caution">
    <text evidence="2">The sequence shown here is derived from an EMBL/GenBank/DDBJ whole genome shotgun (WGS) entry which is preliminary data.</text>
</comment>
<gene>
    <name evidence="2" type="ORF">HMPREF0058_1765</name>
</gene>
<dbReference type="Proteomes" id="UP000004778">
    <property type="component" value="Unassembled WGS sequence"/>
</dbReference>
<dbReference type="EMBL" id="ACFH01000119">
    <property type="protein sequence ID" value="EEH65382.1"/>
    <property type="molecule type" value="Genomic_DNA"/>
</dbReference>
<keyword evidence="3" id="KW-1185">Reference proteome</keyword>
<dbReference type="AlphaFoldDB" id="C0W7C1"/>
<proteinExistence type="predicted"/>
<accession>C0W7C1</accession>
<reference evidence="2 3" key="1">
    <citation type="submission" date="2009-01" db="EMBL/GenBank/DDBJ databases">
        <authorList>
            <person name="Qin X."/>
            <person name="Bachman B."/>
            <person name="Battles P."/>
            <person name="Bell A."/>
            <person name="Bess C."/>
            <person name="Bickham C."/>
            <person name="Chaboub L."/>
            <person name="Chen D."/>
            <person name="Coyle M."/>
            <person name="Deiros D.R."/>
            <person name="Dinh H."/>
            <person name="Forbes L."/>
            <person name="Fowler G."/>
            <person name="Francisco L."/>
            <person name="Fu Q."/>
            <person name="Gubbala S."/>
            <person name="Hale W."/>
            <person name="Han Y."/>
            <person name="Hemphill L."/>
            <person name="Highlander S.K."/>
            <person name="Hirani K."/>
            <person name="Hogues M."/>
            <person name="Jackson L."/>
            <person name="Jakkamsetti A."/>
            <person name="Javaid M."/>
            <person name="Jiang H."/>
            <person name="Korchina V."/>
            <person name="Kovar C."/>
            <person name="Lara F."/>
            <person name="Lee S."/>
            <person name="Mata R."/>
            <person name="Mathew T."/>
            <person name="Moen C."/>
            <person name="Morales K."/>
            <person name="Munidasa M."/>
            <person name="Nazareth L."/>
            <person name="Ngo R."/>
            <person name="Nguyen L."/>
            <person name="Okwuonu G."/>
            <person name="Ongeri F."/>
            <person name="Patil S."/>
            <person name="Petrosino J."/>
            <person name="Pham C."/>
            <person name="Pham P."/>
            <person name="Pu L.-L."/>
            <person name="Puazo M."/>
            <person name="Raj R."/>
            <person name="Reid J."/>
            <person name="Rouhana J."/>
            <person name="Saada N."/>
            <person name="Shang Y."/>
            <person name="Simmons D."/>
            <person name="Thornton R."/>
            <person name="Warren J."/>
            <person name="Weissenberger G."/>
            <person name="Zhang J."/>
            <person name="Zhang L."/>
            <person name="Zhou C."/>
            <person name="Zhu D."/>
            <person name="Muzny D."/>
            <person name="Worley K."/>
            <person name="Gibbs R."/>
        </authorList>
    </citation>
    <scope>NUCLEOTIDE SEQUENCE [LARGE SCALE GENOMIC DNA]</scope>
    <source>
        <strain evidence="2 3">DSM 15434</strain>
    </source>
</reference>
<name>C0W7C1_9ACTO</name>
<feature type="region of interest" description="Disordered" evidence="1">
    <location>
        <begin position="1"/>
        <end position="46"/>
    </location>
</feature>
<sequence length="46" mass="4844">MQPPDTLQELTCESGSFAVPRTGGLRRSSLPARQAAGTCSRPRGLS</sequence>
<protein>
    <submittedName>
        <fullName evidence="2">Uncharacterized protein</fullName>
    </submittedName>
</protein>
<evidence type="ECO:0000256" key="1">
    <source>
        <dbReference type="SAM" id="MobiDB-lite"/>
    </source>
</evidence>